<dbReference type="SMART" id="SM00490">
    <property type="entry name" value="HELICc"/>
    <property type="match status" value="1"/>
</dbReference>
<dbReference type="PANTHER" id="PTHR10799">
    <property type="entry name" value="SNF2/RAD54 HELICASE FAMILY"/>
    <property type="match status" value="1"/>
</dbReference>
<evidence type="ECO:0000259" key="11">
    <source>
        <dbReference type="PROSITE" id="PS51194"/>
    </source>
</evidence>
<evidence type="ECO:0000256" key="7">
    <source>
        <dbReference type="ARBA" id="ARBA00023054"/>
    </source>
</evidence>
<feature type="domain" description="Helicase ATP-binding" evidence="10">
    <location>
        <begin position="211"/>
        <end position="395"/>
    </location>
</feature>
<keyword evidence="3" id="KW-0547">Nucleotide-binding</keyword>
<dbReference type="InterPro" id="IPR000330">
    <property type="entry name" value="SNF2_N"/>
</dbReference>
<gene>
    <name evidence="12" type="ORF">FFLO_04149</name>
</gene>
<keyword evidence="7" id="KW-0175">Coiled coil</keyword>
<accession>A0A8K0JJE2</accession>
<evidence type="ECO:0000256" key="2">
    <source>
        <dbReference type="ARBA" id="ARBA00007025"/>
    </source>
</evidence>
<comment type="similarity">
    <text evidence="2">Belongs to the SNF2/RAD54 helicase family.</text>
</comment>
<evidence type="ECO:0000256" key="8">
    <source>
        <dbReference type="ARBA" id="ARBA00023242"/>
    </source>
</evidence>
<evidence type="ECO:0000256" key="1">
    <source>
        <dbReference type="ARBA" id="ARBA00004123"/>
    </source>
</evidence>
<feature type="domain" description="Helicase C-terminal" evidence="11">
    <location>
        <begin position="625"/>
        <end position="806"/>
    </location>
</feature>
<evidence type="ECO:0000259" key="10">
    <source>
        <dbReference type="PROSITE" id="PS51192"/>
    </source>
</evidence>
<evidence type="ECO:0000256" key="9">
    <source>
        <dbReference type="SAM" id="MobiDB-lite"/>
    </source>
</evidence>
<dbReference type="PROSITE" id="PS51194">
    <property type="entry name" value="HELICASE_CTER"/>
    <property type="match status" value="1"/>
</dbReference>
<feature type="compositionally biased region" description="Basic and acidic residues" evidence="9">
    <location>
        <begin position="170"/>
        <end position="187"/>
    </location>
</feature>
<dbReference type="GO" id="GO:0005634">
    <property type="term" value="C:nucleus"/>
    <property type="evidence" value="ECO:0007669"/>
    <property type="project" value="UniProtKB-SubCell"/>
</dbReference>
<feature type="compositionally biased region" description="Basic and acidic residues" evidence="9">
    <location>
        <begin position="886"/>
        <end position="898"/>
    </location>
</feature>
<dbReference type="GO" id="GO:0005524">
    <property type="term" value="F:ATP binding"/>
    <property type="evidence" value="ECO:0007669"/>
    <property type="project" value="UniProtKB-KW"/>
</dbReference>
<dbReference type="PROSITE" id="PS51192">
    <property type="entry name" value="HELICASE_ATP_BIND_1"/>
    <property type="match status" value="1"/>
</dbReference>
<evidence type="ECO:0000256" key="6">
    <source>
        <dbReference type="ARBA" id="ARBA00022840"/>
    </source>
</evidence>
<feature type="compositionally biased region" description="Basic and acidic residues" evidence="9">
    <location>
        <begin position="102"/>
        <end position="113"/>
    </location>
</feature>
<dbReference type="Proteomes" id="UP000812966">
    <property type="component" value="Unassembled WGS sequence"/>
</dbReference>
<feature type="region of interest" description="Disordered" evidence="9">
    <location>
        <begin position="494"/>
        <end position="520"/>
    </location>
</feature>
<dbReference type="FunFam" id="3.40.50.10810:FF:000015">
    <property type="entry name" value="lymphoid-specific helicase isoform X1"/>
    <property type="match status" value="1"/>
</dbReference>
<sequence>MTSTSEAMNGDTKSAVGQIHENGVNGTGTSKGTNGDDAAYVPEVVKPAPQVQAQATPAETSFEATQRQNRLNFLLEKSGVYAKLIGDRMEIQRKKRVEAEQKAATRKLNKEQKAATTAGQGRRVTARATAKKEDPTNSAEPAVSVSVPAKRKRSSAKEAVKEEEGEPVEEEKAPRVDDEAEAKKPYHGEQPALVTGATLKSYQLAGVQWMVSLYENGLNGILADEMGLGKTIQTISFMCHLINNNAHGPFLVACPLSVLSNWIKEFQKFAPLVPVLMYHGTPAERAELREKKMGPHLLDIPLARKKPIPGGTGTIPVFPVICTTYEMIIKDQKYLSRYKWKFIFVDEGHRLKNLNSKLIQELKSYRSANRLLLTGTPLHNNLSELWSLLNFIMPDIFDDLDTFQQWFDFQDMKQGGNSEFLAQGEIVTQLHNILKPFLLRRLKTEVEQNLPPKKEYLLYAPLTQQQNDIYKAIVNHEIRDYLIAKKIADGGADLEDDSNDVSAATSETEAEETGNRSSRRLAKRARFDYSRDSNDKDFLEGIESGDASKMNMVAPKIEKTARQLGQEWAVKEANKTVNNMKLQNMIMQLRKISSHPFLFDWPRDQDTGDLIVDDNLVNASGKMLLLQRLLDALFDRGHKVLIFSQFTTMLDVIEDWANIFKNWKTFRIDGTTKQPDRLEQMEEFNNAGDSPDACKLFLLSTRAGGLGINLVAADTVIFFDQDWSELMTASWAVYRSAVKSSLTLLLFLSDPQADLQAQDRAHRIGQTRPVLVFRLVTAHTIETKILKAAGNKRKLEAMVISKGKFGAVGANGEILLGREAKGKAKSVEEMAKELLDLDSEEITLATKDDRVISDEDLDMLLDRSPAAYAREQGWSAGLLGQSSEAAKQDKKTKGDRTAFEVFAPQMADGNKQLDNLFSGEGA</sequence>
<evidence type="ECO:0000256" key="5">
    <source>
        <dbReference type="ARBA" id="ARBA00022806"/>
    </source>
</evidence>
<dbReference type="OrthoDB" id="5857104at2759"/>
<dbReference type="Gene3D" id="3.40.50.10810">
    <property type="entry name" value="Tandem AAA-ATPase domain"/>
    <property type="match status" value="1"/>
</dbReference>
<dbReference type="SMART" id="SM00487">
    <property type="entry name" value="DEXDc"/>
    <property type="match status" value="1"/>
</dbReference>
<keyword evidence="13" id="KW-1185">Reference proteome</keyword>
<dbReference type="InterPro" id="IPR049730">
    <property type="entry name" value="SNF2/RAD54-like_C"/>
</dbReference>
<dbReference type="Gene3D" id="3.40.50.300">
    <property type="entry name" value="P-loop containing nucleotide triphosphate hydrolases"/>
    <property type="match status" value="1"/>
</dbReference>
<dbReference type="SUPFAM" id="SSF52540">
    <property type="entry name" value="P-loop containing nucleoside triphosphate hydrolases"/>
    <property type="match status" value="2"/>
</dbReference>
<dbReference type="InterPro" id="IPR038718">
    <property type="entry name" value="SNF2-like_sf"/>
</dbReference>
<dbReference type="Pfam" id="PF00271">
    <property type="entry name" value="Helicase_C"/>
    <property type="match status" value="1"/>
</dbReference>
<feature type="region of interest" description="Disordered" evidence="9">
    <location>
        <begin position="879"/>
        <end position="903"/>
    </location>
</feature>
<dbReference type="AlphaFoldDB" id="A0A8K0JJE2"/>
<evidence type="ECO:0000256" key="4">
    <source>
        <dbReference type="ARBA" id="ARBA00022801"/>
    </source>
</evidence>
<organism evidence="12 13">
    <name type="scientific">Filobasidium floriforme</name>
    <dbReference type="NCBI Taxonomy" id="5210"/>
    <lineage>
        <taxon>Eukaryota</taxon>
        <taxon>Fungi</taxon>
        <taxon>Dikarya</taxon>
        <taxon>Basidiomycota</taxon>
        <taxon>Agaricomycotina</taxon>
        <taxon>Tremellomycetes</taxon>
        <taxon>Filobasidiales</taxon>
        <taxon>Filobasidiaceae</taxon>
        <taxon>Filobasidium</taxon>
    </lineage>
</organism>
<dbReference type="Pfam" id="PF00176">
    <property type="entry name" value="SNF2-rel_dom"/>
    <property type="match status" value="1"/>
</dbReference>
<protein>
    <submittedName>
        <fullName evidence="12">Uncharacterized protein</fullName>
    </submittedName>
</protein>
<dbReference type="GO" id="GO:0004386">
    <property type="term" value="F:helicase activity"/>
    <property type="evidence" value="ECO:0007669"/>
    <property type="project" value="UniProtKB-KW"/>
</dbReference>
<keyword evidence="8" id="KW-0539">Nucleus</keyword>
<evidence type="ECO:0000313" key="13">
    <source>
        <dbReference type="Proteomes" id="UP000812966"/>
    </source>
</evidence>
<dbReference type="EMBL" id="JABELV010000084">
    <property type="protein sequence ID" value="KAG7531707.1"/>
    <property type="molecule type" value="Genomic_DNA"/>
</dbReference>
<feature type="region of interest" description="Disordered" evidence="9">
    <location>
        <begin position="102"/>
        <end position="189"/>
    </location>
</feature>
<dbReference type="InterPro" id="IPR001650">
    <property type="entry name" value="Helicase_C-like"/>
</dbReference>
<reference evidence="12" key="1">
    <citation type="submission" date="2020-04" db="EMBL/GenBank/DDBJ databases">
        <title>Analysis of mating type loci in Filobasidium floriforme.</title>
        <authorList>
            <person name="Nowrousian M."/>
        </authorList>
    </citation>
    <scope>NUCLEOTIDE SEQUENCE</scope>
    <source>
        <strain evidence="12">CBS 6242</strain>
    </source>
</reference>
<evidence type="ECO:0000256" key="3">
    <source>
        <dbReference type="ARBA" id="ARBA00022741"/>
    </source>
</evidence>
<dbReference type="GO" id="GO:0016787">
    <property type="term" value="F:hydrolase activity"/>
    <property type="evidence" value="ECO:0007669"/>
    <property type="project" value="UniProtKB-KW"/>
</dbReference>
<comment type="caution">
    <text evidence="12">The sequence shown here is derived from an EMBL/GenBank/DDBJ whole genome shotgun (WGS) entry which is preliminary data.</text>
</comment>
<name>A0A8K0JJE2_9TREE</name>
<keyword evidence="5" id="KW-0347">Helicase</keyword>
<keyword evidence="4" id="KW-0378">Hydrolase</keyword>
<dbReference type="CDD" id="cd18793">
    <property type="entry name" value="SF2_C_SNF"/>
    <property type="match status" value="1"/>
</dbReference>
<proteinExistence type="inferred from homology"/>
<feature type="region of interest" description="Disordered" evidence="9">
    <location>
        <begin position="1"/>
        <end position="39"/>
    </location>
</feature>
<dbReference type="InterPro" id="IPR014001">
    <property type="entry name" value="Helicase_ATP-bd"/>
</dbReference>
<evidence type="ECO:0000313" key="12">
    <source>
        <dbReference type="EMBL" id="KAG7531707.1"/>
    </source>
</evidence>
<comment type="subcellular location">
    <subcellularLocation>
        <location evidence="1">Nucleus</location>
    </subcellularLocation>
</comment>
<keyword evidence="6" id="KW-0067">ATP-binding</keyword>
<dbReference type="InterPro" id="IPR027417">
    <property type="entry name" value="P-loop_NTPase"/>
</dbReference>